<dbReference type="Pfam" id="PF02706">
    <property type="entry name" value="Wzz"/>
    <property type="match status" value="1"/>
</dbReference>
<dbReference type="GO" id="GO:0004713">
    <property type="term" value="F:protein tyrosine kinase activity"/>
    <property type="evidence" value="ECO:0007669"/>
    <property type="project" value="TreeGrafter"/>
</dbReference>
<evidence type="ECO:0000313" key="10">
    <source>
        <dbReference type="EMBL" id="HIR05466.1"/>
    </source>
</evidence>
<dbReference type="InterPro" id="IPR003856">
    <property type="entry name" value="LPS_length_determ_N"/>
</dbReference>
<dbReference type="InterPro" id="IPR050445">
    <property type="entry name" value="Bact_polysacc_biosynth/exp"/>
</dbReference>
<protein>
    <submittedName>
        <fullName evidence="10">Polysaccharide export protein</fullName>
    </submittedName>
</protein>
<feature type="transmembrane region" description="Helical" evidence="8">
    <location>
        <begin position="179"/>
        <end position="199"/>
    </location>
</feature>
<keyword evidence="3" id="KW-1003">Cell membrane</keyword>
<evidence type="ECO:0000256" key="6">
    <source>
        <dbReference type="ARBA" id="ARBA00023136"/>
    </source>
</evidence>
<comment type="caution">
    <text evidence="10">The sequence shown here is derived from an EMBL/GenBank/DDBJ whole genome shotgun (WGS) entry which is preliminary data.</text>
</comment>
<organism evidence="10 11">
    <name type="scientific">Candidatus Copromonas faecavium</name>
    <name type="common">nom. illeg.</name>
    <dbReference type="NCBI Taxonomy" id="2840740"/>
    <lineage>
        <taxon>Bacteria</taxon>
        <taxon>Bacillati</taxon>
        <taxon>Bacillota</taxon>
        <taxon>Clostridia</taxon>
        <taxon>Lachnospirales</taxon>
        <taxon>Lachnospiraceae</taxon>
        <taxon>Candidatus Copromonas (nom. illeg.)</taxon>
    </lineage>
</organism>
<reference evidence="10" key="2">
    <citation type="journal article" date="2021" name="PeerJ">
        <title>Extensive microbial diversity within the chicken gut microbiome revealed by metagenomics and culture.</title>
        <authorList>
            <person name="Gilroy R."/>
            <person name="Ravi A."/>
            <person name="Getino M."/>
            <person name="Pursley I."/>
            <person name="Horton D.L."/>
            <person name="Alikhan N.F."/>
            <person name="Baker D."/>
            <person name="Gharbi K."/>
            <person name="Hall N."/>
            <person name="Watson M."/>
            <person name="Adriaenssens E.M."/>
            <person name="Foster-Nyarko E."/>
            <person name="Jarju S."/>
            <person name="Secka A."/>
            <person name="Antonio M."/>
            <person name="Oren A."/>
            <person name="Chaudhuri R.R."/>
            <person name="La Ragione R."/>
            <person name="Hildebrand F."/>
            <person name="Pallen M.J."/>
        </authorList>
    </citation>
    <scope>NUCLEOTIDE SEQUENCE</scope>
    <source>
        <strain evidence="10">CHK180-2868</strain>
    </source>
</reference>
<evidence type="ECO:0000256" key="4">
    <source>
        <dbReference type="ARBA" id="ARBA00022692"/>
    </source>
</evidence>
<evidence type="ECO:0000256" key="2">
    <source>
        <dbReference type="ARBA" id="ARBA00006683"/>
    </source>
</evidence>
<dbReference type="Proteomes" id="UP000824250">
    <property type="component" value="Unassembled WGS sequence"/>
</dbReference>
<dbReference type="GO" id="GO:0005886">
    <property type="term" value="C:plasma membrane"/>
    <property type="evidence" value="ECO:0007669"/>
    <property type="project" value="UniProtKB-SubCell"/>
</dbReference>
<feature type="transmembrane region" description="Helical" evidence="8">
    <location>
        <begin position="24"/>
        <end position="46"/>
    </location>
</feature>
<keyword evidence="6 8" id="KW-0472">Membrane</keyword>
<feature type="domain" description="Polysaccharide chain length determinant N-terminal" evidence="9">
    <location>
        <begin position="10"/>
        <end position="98"/>
    </location>
</feature>
<dbReference type="EMBL" id="DVGC01000031">
    <property type="protein sequence ID" value="HIR05466.1"/>
    <property type="molecule type" value="Genomic_DNA"/>
</dbReference>
<dbReference type="AlphaFoldDB" id="A0A9D1A3Q2"/>
<proteinExistence type="inferred from homology"/>
<evidence type="ECO:0000259" key="9">
    <source>
        <dbReference type="Pfam" id="PF02706"/>
    </source>
</evidence>
<comment type="subcellular location">
    <subcellularLocation>
        <location evidence="1">Cell membrane</location>
        <topology evidence="1">Multi-pass membrane protein</topology>
    </subcellularLocation>
</comment>
<feature type="region of interest" description="Disordered" evidence="7">
    <location>
        <begin position="225"/>
        <end position="255"/>
    </location>
</feature>
<accession>A0A9D1A3Q2</accession>
<dbReference type="PANTHER" id="PTHR32309">
    <property type="entry name" value="TYROSINE-PROTEIN KINASE"/>
    <property type="match status" value="1"/>
</dbReference>
<evidence type="ECO:0000256" key="8">
    <source>
        <dbReference type="SAM" id="Phobius"/>
    </source>
</evidence>
<evidence type="ECO:0000256" key="5">
    <source>
        <dbReference type="ARBA" id="ARBA00022989"/>
    </source>
</evidence>
<evidence type="ECO:0000313" key="11">
    <source>
        <dbReference type="Proteomes" id="UP000824250"/>
    </source>
</evidence>
<name>A0A9D1A3Q2_9FIRM</name>
<gene>
    <name evidence="10" type="ORF">IAB28_05815</name>
</gene>
<reference evidence="10" key="1">
    <citation type="submission" date="2020-10" db="EMBL/GenBank/DDBJ databases">
        <authorList>
            <person name="Gilroy R."/>
        </authorList>
    </citation>
    <scope>NUCLEOTIDE SEQUENCE</scope>
    <source>
        <strain evidence="10">CHK180-2868</strain>
    </source>
</reference>
<feature type="compositionally biased region" description="Basic and acidic residues" evidence="7">
    <location>
        <begin position="241"/>
        <end position="255"/>
    </location>
</feature>
<keyword evidence="4 8" id="KW-0812">Transmembrane</keyword>
<dbReference type="PANTHER" id="PTHR32309:SF13">
    <property type="entry name" value="FERRIC ENTEROBACTIN TRANSPORT PROTEIN FEPE"/>
    <property type="match status" value="1"/>
</dbReference>
<evidence type="ECO:0000256" key="3">
    <source>
        <dbReference type="ARBA" id="ARBA00022475"/>
    </source>
</evidence>
<comment type="similarity">
    <text evidence="2">Belongs to the CpsC/CapA family.</text>
</comment>
<keyword evidence="5 8" id="KW-1133">Transmembrane helix</keyword>
<sequence length="255" mass="28325">MEHQYEDEIEIDLKELLFEFKKKLWLIILAAIAGCGLFGAFSALVLQPQYTSSSMLYVLSKETTLTSLADLQIGTQLTNDYQVLVSSRPVLDVVIEELGLELDYEEMTRKLEIENPTDTRILTLTVTDGDPVMAKTIVDAITDRVSEYIGDIMEMEAPKIIEYGQVSMEPVSPNVMRNAAIGGVLGIVAVCGIVTLMVVMNDTVRTEDDVEKYLGLSTLAVIPAVDRKHPDKPERGKKRSERSAKREPGRNESGK</sequence>
<evidence type="ECO:0000256" key="7">
    <source>
        <dbReference type="SAM" id="MobiDB-lite"/>
    </source>
</evidence>
<feature type="compositionally biased region" description="Basic and acidic residues" evidence="7">
    <location>
        <begin position="225"/>
        <end position="234"/>
    </location>
</feature>
<evidence type="ECO:0000256" key="1">
    <source>
        <dbReference type="ARBA" id="ARBA00004651"/>
    </source>
</evidence>